<proteinExistence type="predicted"/>
<evidence type="ECO:0000256" key="1">
    <source>
        <dbReference type="SAM" id="Phobius"/>
    </source>
</evidence>
<keyword evidence="3" id="KW-1185">Reference proteome</keyword>
<accession>A0A2K3US41</accession>
<comment type="caution">
    <text evidence="2">The sequence shown here is derived from an EMBL/GenBank/DDBJ whole genome shotgun (WGS) entry which is preliminary data.</text>
</comment>
<dbReference type="RefSeq" id="WP_103314182.1">
    <property type="nucleotide sequence ID" value="NZ_PPPD01000004.1"/>
</dbReference>
<evidence type="ECO:0000313" key="3">
    <source>
        <dbReference type="Proteomes" id="UP000236379"/>
    </source>
</evidence>
<name>A0A2K3US41_9DEIO</name>
<reference evidence="2 3" key="1">
    <citation type="submission" date="2018-01" db="EMBL/GenBank/DDBJ databases">
        <title>Deinococcus koreensis sp. nov., a radiation-resistant bacterium isolated from river water.</title>
        <authorList>
            <person name="Choi A."/>
        </authorList>
    </citation>
    <scope>NUCLEOTIDE SEQUENCE [LARGE SCALE GENOMIC DNA]</scope>
    <source>
        <strain evidence="2 3">SJW1-2</strain>
    </source>
</reference>
<protein>
    <recommendedName>
        <fullName evidence="4">DUF4175 domain-containing protein</fullName>
    </recommendedName>
</protein>
<evidence type="ECO:0000313" key="2">
    <source>
        <dbReference type="EMBL" id="PNY79355.1"/>
    </source>
</evidence>
<keyword evidence="1" id="KW-1133">Transmembrane helix</keyword>
<sequence length="90" mass="9571">MDAAPLPECDERLRMAARLWAAWPWLMALTLGSAPALHMLGLSGLWLVLIPALGGLLLTLVVVLPARHPRPGFTPAAGERAVPAMSRPTA</sequence>
<gene>
    <name evidence="2" type="ORF">CVO96_19715</name>
</gene>
<evidence type="ECO:0008006" key="4">
    <source>
        <dbReference type="Google" id="ProtNLM"/>
    </source>
</evidence>
<dbReference type="EMBL" id="PPPD01000004">
    <property type="protein sequence ID" value="PNY79355.1"/>
    <property type="molecule type" value="Genomic_DNA"/>
</dbReference>
<keyword evidence="1" id="KW-0472">Membrane</keyword>
<keyword evidence="1" id="KW-0812">Transmembrane</keyword>
<dbReference type="Proteomes" id="UP000236379">
    <property type="component" value="Unassembled WGS sequence"/>
</dbReference>
<dbReference type="AlphaFoldDB" id="A0A2K3US41"/>
<feature type="transmembrane region" description="Helical" evidence="1">
    <location>
        <begin position="20"/>
        <end position="38"/>
    </location>
</feature>
<organism evidence="2 3">
    <name type="scientific">Deinococcus koreensis</name>
    <dbReference type="NCBI Taxonomy" id="2054903"/>
    <lineage>
        <taxon>Bacteria</taxon>
        <taxon>Thermotogati</taxon>
        <taxon>Deinococcota</taxon>
        <taxon>Deinococci</taxon>
        <taxon>Deinococcales</taxon>
        <taxon>Deinococcaceae</taxon>
        <taxon>Deinococcus</taxon>
    </lineage>
</organism>
<feature type="transmembrane region" description="Helical" evidence="1">
    <location>
        <begin position="44"/>
        <end position="64"/>
    </location>
</feature>